<feature type="transmembrane region" description="Helical" evidence="2">
    <location>
        <begin position="123"/>
        <end position="153"/>
    </location>
</feature>
<evidence type="ECO:0000313" key="4">
    <source>
        <dbReference type="Proteomes" id="UP001378592"/>
    </source>
</evidence>
<gene>
    <name evidence="3" type="ORF">R5R35_002164</name>
</gene>
<dbReference type="AlphaFoldDB" id="A0AAN9VG66"/>
<name>A0AAN9VG66_9ORTH</name>
<evidence type="ECO:0000256" key="1">
    <source>
        <dbReference type="SAM" id="MobiDB-lite"/>
    </source>
</evidence>
<keyword evidence="2" id="KW-0472">Membrane</keyword>
<keyword evidence="4" id="KW-1185">Reference proteome</keyword>
<evidence type="ECO:0000256" key="2">
    <source>
        <dbReference type="SAM" id="Phobius"/>
    </source>
</evidence>
<keyword evidence="2" id="KW-0812">Transmembrane</keyword>
<proteinExistence type="predicted"/>
<evidence type="ECO:0000313" key="3">
    <source>
        <dbReference type="EMBL" id="KAK7862027.1"/>
    </source>
</evidence>
<sequence>MPLLKLGMQLLVREEDMETGEPCLDHETGEEVAVTALQPCPHRHPPQPPPPSQPTDAETGEPEGQPTAKKKPFQIPKSILTKEIGDIKFDQSFVGAPKAPVSKMSHINCLQHKMACSANMSPILFMLPTVFLFPAWASVLLIVFELICHAYVHKKNKLLPRTSKLVYRSPLHLITSVFCAYCQSDKLMIKIGKMQDERLLRAHRKELAYCSYVERVSVVS</sequence>
<comment type="caution">
    <text evidence="3">The sequence shown here is derived from an EMBL/GenBank/DDBJ whole genome shotgun (WGS) entry which is preliminary data.</text>
</comment>
<feature type="region of interest" description="Disordered" evidence="1">
    <location>
        <begin position="17"/>
        <end position="72"/>
    </location>
</feature>
<accession>A0AAN9VG66</accession>
<dbReference type="Proteomes" id="UP001378592">
    <property type="component" value="Unassembled WGS sequence"/>
</dbReference>
<organism evidence="3 4">
    <name type="scientific">Gryllus longicercus</name>
    <dbReference type="NCBI Taxonomy" id="2509291"/>
    <lineage>
        <taxon>Eukaryota</taxon>
        <taxon>Metazoa</taxon>
        <taxon>Ecdysozoa</taxon>
        <taxon>Arthropoda</taxon>
        <taxon>Hexapoda</taxon>
        <taxon>Insecta</taxon>
        <taxon>Pterygota</taxon>
        <taxon>Neoptera</taxon>
        <taxon>Polyneoptera</taxon>
        <taxon>Orthoptera</taxon>
        <taxon>Ensifera</taxon>
        <taxon>Gryllidea</taxon>
        <taxon>Grylloidea</taxon>
        <taxon>Gryllidae</taxon>
        <taxon>Gryllinae</taxon>
        <taxon>Gryllus</taxon>
    </lineage>
</organism>
<protein>
    <submittedName>
        <fullName evidence="3">Uncharacterized protein</fullName>
    </submittedName>
</protein>
<reference evidence="3 4" key="1">
    <citation type="submission" date="2024-03" db="EMBL/GenBank/DDBJ databases">
        <title>The genome assembly and annotation of the cricket Gryllus longicercus Weissman &amp; Gray.</title>
        <authorList>
            <person name="Szrajer S."/>
            <person name="Gray D."/>
            <person name="Ylla G."/>
        </authorList>
    </citation>
    <scope>NUCLEOTIDE SEQUENCE [LARGE SCALE GENOMIC DNA]</scope>
    <source>
        <strain evidence="3">DAG 2021-001</strain>
        <tissue evidence="3">Whole body minus gut</tissue>
    </source>
</reference>
<dbReference type="EMBL" id="JAZDUA010000290">
    <property type="protein sequence ID" value="KAK7862027.1"/>
    <property type="molecule type" value="Genomic_DNA"/>
</dbReference>
<keyword evidence="2" id="KW-1133">Transmembrane helix</keyword>